<feature type="transmembrane region" description="Helical" evidence="5">
    <location>
        <begin position="167"/>
        <end position="190"/>
    </location>
</feature>
<dbReference type="Pfam" id="PF07690">
    <property type="entry name" value="MFS_1"/>
    <property type="match status" value="1"/>
</dbReference>
<dbReference type="InterPro" id="IPR020846">
    <property type="entry name" value="MFS_dom"/>
</dbReference>
<evidence type="ECO:0000256" key="3">
    <source>
        <dbReference type="ARBA" id="ARBA00022989"/>
    </source>
</evidence>
<keyword evidence="3 5" id="KW-1133">Transmembrane helix</keyword>
<dbReference type="RefSeq" id="WP_135478536.1">
    <property type="nucleotide sequence ID" value="NZ_SIJK02000020.1"/>
</dbReference>
<dbReference type="InterPro" id="IPR011701">
    <property type="entry name" value="MFS"/>
</dbReference>
<dbReference type="Proteomes" id="UP001193081">
    <property type="component" value="Unassembled WGS sequence"/>
</dbReference>
<feature type="transmembrane region" description="Helical" evidence="5">
    <location>
        <begin position="347"/>
        <end position="369"/>
    </location>
</feature>
<dbReference type="PANTHER" id="PTHR23526">
    <property type="entry name" value="INTEGRAL MEMBRANE TRANSPORT PROTEIN-RELATED"/>
    <property type="match status" value="1"/>
</dbReference>
<dbReference type="SUPFAM" id="SSF103473">
    <property type="entry name" value="MFS general substrate transporter"/>
    <property type="match status" value="1"/>
</dbReference>
<reference evidence="7 8" key="1">
    <citation type="submission" date="2021-03" db="EMBL/GenBank/DDBJ databases">
        <authorList>
            <person name="Grouzdev D.S."/>
        </authorList>
    </citation>
    <scope>NUCLEOTIDE SEQUENCE [LARGE SCALE GENOMIC DNA]</scope>
    <source>
        <strain evidence="7 8">M50-1</strain>
    </source>
</reference>
<keyword evidence="4 5" id="KW-0472">Membrane</keyword>
<evidence type="ECO:0000256" key="4">
    <source>
        <dbReference type="ARBA" id="ARBA00023136"/>
    </source>
</evidence>
<organism evidence="7 8">
    <name type="scientific">Candidatus Chloroploca mongolica</name>
    <dbReference type="NCBI Taxonomy" id="2528176"/>
    <lineage>
        <taxon>Bacteria</taxon>
        <taxon>Bacillati</taxon>
        <taxon>Chloroflexota</taxon>
        <taxon>Chloroflexia</taxon>
        <taxon>Chloroflexales</taxon>
        <taxon>Chloroflexineae</taxon>
        <taxon>Oscillochloridaceae</taxon>
        <taxon>Candidatus Chloroploca</taxon>
    </lineage>
</organism>
<dbReference type="PANTHER" id="PTHR23526:SF2">
    <property type="entry name" value="MAJOR FACILITATOR SUPERFAMILY (MFS) PROFILE DOMAIN-CONTAINING PROTEIN"/>
    <property type="match status" value="1"/>
</dbReference>
<proteinExistence type="predicted"/>
<dbReference type="Gene3D" id="1.20.1250.20">
    <property type="entry name" value="MFS general substrate transporter like domains"/>
    <property type="match status" value="2"/>
</dbReference>
<evidence type="ECO:0000256" key="2">
    <source>
        <dbReference type="ARBA" id="ARBA00022692"/>
    </source>
</evidence>
<feature type="transmembrane region" description="Helical" evidence="5">
    <location>
        <begin position="406"/>
        <end position="431"/>
    </location>
</feature>
<gene>
    <name evidence="7" type="ORF">EYB53_012590</name>
</gene>
<feature type="transmembrane region" description="Helical" evidence="5">
    <location>
        <begin position="105"/>
        <end position="129"/>
    </location>
</feature>
<dbReference type="InterPro" id="IPR052528">
    <property type="entry name" value="Sugar_transport-like"/>
</dbReference>
<comment type="subcellular location">
    <subcellularLocation>
        <location evidence="1">Cell membrane</location>
        <topology evidence="1">Multi-pass membrane protein</topology>
    </subcellularLocation>
</comment>
<feature type="transmembrane region" description="Helical" evidence="5">
    <location>
        <begin position="239"/>
        <end position="256"/>
    </location>
</feature>
<feature type="transmembrane region" description="Helical" evidence="5">
    <location>
        <begin position="319"/>
        <end position="341"/>
    </location>
</feature>
<comment type="caution">
    <text evidence="7">The sequence shown here is derived from an EMBL/GenBank/DDBJ whole genome shotgun (WGS) entry which is preliminary data.</text>
</comment>
<keyword evidence="2 5" id="KW-0812">Transmembrane</keyword>
<evidence type="ECO:0000313" key="7">
    <source>
        <dbReference type="EMBL" id="MBP1466545.1"/>
    </source>
</evidence>
<evidence type="ECO:0000256" key="5">
    <source>
        <dbReference type="SAM" id="Phobius"/>
    </source>
</evidence>
<dbReference type="InterPro" id="IPR036259">
    <property type="entry name" value="MFS_trans_sf"/>
</dbReference>
<accession>A0ABS4DAT1</accession>
<feature type="transmembrane region" description="Helical" evidence="5">
    <location>
        <begin position="475"/>
        <end position="502"/>
    </location>
</feature>
<feature type="transmembrane region" description="Helical" evidence="5">
    <location>
        <begin position="268"/>
        <end position="288"/>
    </location>
</feature>
<keyword evidence="8" id="KW-1185">Reference proteome</keyword>
<feature type="transmembrane region" description="Helical" evidence="5">
    <location>
        <begin position="196"/>
        <end position="218"/>
    </location>
</feature>
<name>A0ABS4DAT1_9CHLR</name>
<sequence>MSSLATGSCPAPLPSDALNVEPALQANLLTDEPPIDPSVALPPLTNAPTELPPLHREEHAARPHDNLAAAPYEPEQALIGVESPPSSLTQAEVRQALRLSTIEGAVANVHLAITGAIGGSVFLTGFAVLLGANSLHIGILGALPFIGQLTQFVAAYLEDRFGHRRRLVLAGTLVGRLIWAALLTLPFLALTEDTRLLTFFALLACSYAANGIAGNAWLSWMSDLVPPRRRGSYFGIRNTVATLSAMIATFLAGLTIDHFRLQGREATGYALIFAVAVLAAIGAALLIHRQAEPPVQPKPQMRLSKMFIAPFQEPSFRSFVMANVGWALVTGIASPFFFAYGLTVLGISFSTLSLTVIVTSAVSLVFNPLVGRLQDTLGSRLVLVGCILGTVPLPLAWVVATPTNLFPIWLAAIFTGVFWPGLTQGLSNVLMERAPAAHRGSAIAGYGAVTGFGTLIAGLFGGTLALWFAQIHLSLGMVTVTGLAFLFLLTSLGRIFMAAVFWRTLASP</sequence>
<feature type="transmembrane region" description="Helical" evidence="5">
    <location>
        <begin position="443"/>
        <end position="469"/>
    </location>
</feature>
<dbReference type="EMBL" id="SIJK02000020">
    <property type="protein sequence ID" value="MBP1466545.1"/>
    <property type="molecule type" value="Genomic_DNA"/>
</dbReference>
<protein>
    <submittedName>
        <fullName evidence="7">MFS transporter</fullName>
    </submittedName>
</protein>
<evidence type="ECO:0000313" key="8">
    <source>
        <dbReference type="Proteomes" id="UP001193081"/>
    </source>
</evidence>
<feature type="transmembrane region" description="Helical" evidence="5">
    <location>
        <begin position="135"/>
        <end position="155"/>
    </location>
</feature>
<feature type="domain" description="Major facilitator superfamily (MFS) profile" evidence="6">
    <location>
        <begin position="96"/>
        <end position="494"/>
    </location>
</feature>
<feature type="transmembrane region" description="Helical" evidence="5">
    <location>
        <begin position="381"/>
        <end position="400"/>
    </location>
</feature>
<evidence type="ECO:0000256" key="1">
    <source>
        <dbReference type="ARBA" id="ARBA00004651"/>
    </source>
</evidence>
<dbReference type="PROSITE" id="PS50850">
    <property type="entry name" value="MFS"/>
    <property type="match status" value="1"/>
</dbReference>
<evidence type="ECO:0000259" key="6">
    <source>
        <dbReference type="PROSITE" id="PS50850"/>
    </source>
</evidence>